<dbReference type="GO" id="GO:0002949">
    <property type="term" value="P:tRNA threonylcarbamoyladenosine modification"/>
    <property type="evidence" value="ECO:0007669"/>
    <property type="project" value="InterPro"/>
</dbReference>
<dbReference type="RefSeq" id="WP_071895002.1">
    <property type="nucleotide sequence ID" value="NZ_CP018135.1"/>
</dbReference>
<dbReference type="InterPro" id="IPR022496">
    <property type="entry name" value="T6A_TsaB"/>
</dbReference>
<organism evidence="2 3">
    <name type="scientific">Neomicrococcus aestuarii</name>
    <dbReference type="NCBI Taxonomy" id="556325"/>
    <lineage>
        <taxon>Bacteria</taxon>
        <taxon>Bacillati</taxon>
        <taxon>Actinomycetota</taxon>
        <taxon>Actinomycetes</taxon>
        <taxon>Micrococcales</taxon>
        <taxon>Micrococcaceae</taxon>
        <taxon>Neomicrococcus</taxon>
    </lineage>
</organism>
<protein>
    <submittedName>
        <fullName evidence="2">tRNA (Adenosine(37)-N6)-threonylcarbamoyltransferase complex dimerization subunit type 1 TsaB</fullName>
    </submittedName>
</protein>
<dbReference type="KEGG" id="nae:BHE16_11660"/>
<evidence type="ECO:0000313" key="3">
    <source>
        <dbReference type="Proteomes" id="UP000183530"/>
    </source>
</evidence>
<dbReference type="Gene3D" id="3.30.420.40">
    <property type="match status" value="2"/>
</dbReference>
<dbReference type="PANTHER" id="PTHR11735:SF11">
    <property type="entry name" value="TRNA THREONYLCARBAMOYLADENOSINE BIOSYNTHESIS PROTEIN TSAB"/>
    <property type="match status" value="1"/>
</dbReference>
<dbReference type="OrthoDB" id="9809995at2"/>
<evidence type="ECO:0000259" key="1">
    <source>
        <dbReference type="Pfam" id="PF00814"/>
    </source>
</evidence>
<dbReference type="Pfam" id="PF00814">
    <property type="entry name" value="TsaD"/>
    <property type="match status" value="1"/>
</dbReference>
<proteinExistence type="predicted"/>
<dbReference type="GO" id="GO:0005829">
    <property type="term" value="C:cytosol"/>
    <property type="evidence" value="ECO:0007669"/>
    <property type="project" value="TreeGrafter"/>
</dbReference>
<feature type="domain" description="Gcp-like" evidence="1">
    <location>
        <begin position="35"/>
        <end position="142"/>
    </location>
</feature>
<reference evidence="2 3" key="1">
    <citation type="submission" date="2016-11" db="EMBL/GenBank/DDBJ databases">
        <title>Genome sequencing of Zhihengliuella aestuarii B18 antagonistic to Plasmodiophora brassicae.</title>
        <authorList>
            <person name="Luo Y."/>
        </authorList>
    </citation>
    <scope>NUCLEOTIDE SEQUENCE [LARGE SCALE GENOMIC DNA]</scope>
    <source>
        <strain evidence="2 3">B18</strain>
    </source>
</reference>
<dbReference type="GO" id="GO:0016740">
    <property type="term" value="F:transferase activity"/>
    <property type="evidence" value="ECO:0007669"/>
    <property type="project" value="UniProtKB-KW"/>
</dbReference>
<dbReference type="SUPFAM" id="SSF53067">
    <property type="entry name" value="Actin-like ATPase domain"/>
    <property type="match status" value="2"/>
</dbReference>
<gene>
    <name evidence="2" type="ORF">BHE16_11660</name>
</gene>
<name>A0A1L2ZR89_9MICC</name>
<keyword evidence="3" id="KW-1185">Reference proteome</keyword>
<dbReference type="Proteomes" id="UP000183530">
    <property type="component" value="Chromosome"/>
</dbReference>
<sequence length="240" mass="24988">MLSLAIDTSAVTSVALQEHGPDGTRRTLAARHTEATNTQAEVLVSLVAEVLAEGGIQPAELNVMFVGVGPGPFTGLRVGIMAAHMLSFVWGKPLHGVMSLDAISYDVSHRADASREPFAVAIDARRKELYWAQYDADGALLDGPHVSAPGELPAGITVFGAGASAQKEALSAAGIAVNEEFAHHQPSAESLGAYGASVVERGGELLGLEPLYLRESDAKVPDAMTLNPRQAQAQTQGQGA</sequence>
<dbReference type="NCBIfam" id="TIGR03725">
    <property type="entry name" value="T6A_YeaZ"/>
    <property type="match status" value="1"/>
</dbReference>
<dbReference type="AlphaFoldDB" id="A0A1L2ZR89"/>
<dbReference type="InterPro" id="IPR043129">
    <property type="entry name" value="ATPase_NBD"/>
</dbReference>
<keyword evidence="2" id="KW-0808">Transferase</keyword>
<dbReference type="PANTHER" id="PTHR11735">
    <property type="entry name" value="TRNA N6-ADENOSINE THREONYLCARBAMOYLTRANSFERASE"/>
    <property type="match status" value="1"/>
</dbReference>
<dbReference type="STRING" id="556325.BHE16_11660"/>
<evidence type="ECO:0000313" key="2">
    <source>
        <dbReference type="EMBL" id="APF41532.1"/>
    </source>
</evidence>
<accession>A0A1L2ZR89</accession>
<dbReference type="InterPro" id="IPR000905">
    <property type="entry name" value="Gcp-like_dom"/>
</dbReference>
<dbReference type="EMBL" id="CP018135">
    <property type="protein sequence ID" value="APF41532.1"/>
    <property type="molecule type" value="Genomic_DNA"/>
</dbReference>